<dbReference type="NCBIfam" id="TIGR04056">
    <property type="entry name" value="OMP_RagA_SusC"/>
    <property type="match status" value="1"/>
</dbReference>
<evidence type="ECO:0000256" key="7">
    <source>
        <dbReference type="ARBA" id="ARBA00023237"/>
    </source>
</evidence>
<comment type="caution">
    <text evidence="11">The sequence shown here is derived from an EMBL/GenBank/DDBJ whole genome shotgun (WGS) entry which is preliminary data.</text>
</comment>
<evidence type="ECO:0000313" key="11">
    <source>
        <dbReference type="EMBL" id="MBT1698949.1"/>
    </source>
</evidence>
<proteinExistence type="inferred from homology"/>
<dbReference type="InterPro" id="IPR039426">
    <property type="entry name" value="TonB-dep_rcpt-like"/>
</dbReference>
<dbReference type="AlphaFoldDB" id="A0AAP2GKE2"/>
<dbReference type="Pfam" id="PF07715">
    <property type="entry name" value="Plug"/>
    <property type="match status" value="1"/>
</dbReference>
<dbReference type="Pfam" id="PF13715">
    <property type="entry name" value="CarbopepD_reg_2"/>
    <property type="match status" value="1"/>
</dbReference>
<comment type="subcellular location">
    <subcellularLocation>
        <location evidence="1 8">Cell outer membrane</location>
        <topology evidence="1 8">Multi-pass membrane protein</topology>
    </subcellularLocation>
</comment>
<dbReference type="SUPFAM" id="SSF56935">
    <property type="entry name" value="Porins"/>
    <property type="match status" value="1"/>
</dbReference>
<gene>
    <name evidence="11" type="ORF">KK083_18795</name>
</gene>
<dbReference type="Gene3D" id="2.40.170.20">
    <property type="entry name" value="TonB-dependent receptor, beta-barrel domain"/>
    <property type="match status" value="1"/>
</dbReference>
<dbReference type="Proteomes" id="UP001319200">
    <property type="component" value="Unassembled WGS sequence"/>
</dbReference>
<evidence type="ECO:0000256" key="9">
    <source>
        <dbReference type="SAM" id="SignalP"/>
    </source>
</evidence>
<keyword evidence="4 8" id="KW-0812">Transmembrane</keyword>
<dbReference type="Gene3D" id="2.170.130.10">
    <property type="entry name" value="TonB-dependent receptor, plug domain"/>
    <property type="match status" value="1"/>
</dbReference>
<dbReference type="GO" id="GO:0015344">
    <property type="term" value="F:siderophore uptake transmembrane transporter activity"/>
    <property type="evidence" value="ECO:0007669"/>
    <property type="project" value="TreeGrafter"/>
</dbReference>
<dbReference type="GO" id="GO:0009279">
    <property type="term" value="C:cell outer membrane"/>
    <property type="evidence" value="ECO:0007669"/>
    <property type="project" value="UniProtKB-SubCell"/>
</dbReference>
<evidence type="ECO:0000313" key="12">
    <source>
        <dbReference type="Proteomes" id="UP001319200"/>
    </source>
</evidence>
<dbReference type="InterPro" id="IPR037066">
    <property type="entry name" value="Plug_dom_sf"/>
</dbReference>
<dbReference type="PANTHER" id="PTHR30069:SF29">
    <property type="entry name" value="HEMOGLOBIN AND HEMOGLOBIN-HAPTOGLOBIN-BINDING PROTEIN 1-RELATED"/>
    <property type="match status" value="1"/>
</dbReference>
<name>A0AAP2GKE2_9BACT</name>
<evidence type="ECO:0000256" key="1">
    <source>
        <dbReference type="ARBA" id="ARBA00004571"/>
    </source>
</evidence>
<comment type="similarity">
    <text evidence="8">Belongs to the TonB-dependent receptor family.</text>
</comment>
<reference evidence="11 12" key="1">
    <citation type="submission" date="2021-05" db="EMBL/GenBank/DDBJ databases">
        <title>A Polyphasic approach of four new species of the genus Ohtaekwangia: Ohtaekwangia histidinii sp. nov., Ohtaekwangia cretensis sp. nov., Ohtaekwangia indiensis sp. nov., Ohtaekwangia reichenbachii sp. nov. from diverse environment.</title>
        <authorList>
            <person name="Octaviana S."/>
        </authorList>
    </citation>
    <scope>NUCLEOTIDE SEQUENCE [LARGE SCALE GENOMIC DNA]</scope>
    <source>
        <strain evidence="11 12">PWU4</strain>
    </source>
</reference>
<dbReference type="InterPro" id="IPR036942">
    <property type="entry name" value="Beta-barrel_TonB_sf"/>
</dbReference>
<dbReference type="Gene3D" id="2.60.40.1120">
    <property type="entry name" value="Carboxypeptidase-like, regulatory domain"/>
    <property type="match status" value="1"/>
</dbReference>
<keyword evidence="3 8" id="KW-1134">Transmembrane beta strand</keyword>
<dbReference type="InterPro" id="IPR012910">
    <property type="entry name" value="Plug_dom"/>
</dbReference>
<feature type="signal peptide" evidence="9">
    <location>
        <begin position="1"/>
        <end position="19"/>
    </location>
</feature>
<dbReference type="PANTHER" id="PTHR30069">
    <property type="entry name" value="TONB-DEPENDENT OUTER MEMBRANE RECEPTOR"/>
    <property type="match status" value="1"/>
</dbReference>
<keyword evidence="2 8" id="KW-0813">Transport</keyword>
<evidence type="ECO:0000256" key="8">
    <source>
        <dbReference type="PROSITE-ProRule" id="PRU01360"/>
    </source>
</evidence>
<dbReference type="SUPFAM" id="SSF49464">
    <property type="entry name" value="Carboxypeptidase regulatory domain-like"/>
    <property type="match status" value="1"/>
</dbReference>
<evidence type="ECO:0000256" key="3">
    <source>
        <dbReference type="ARBA" id="ARBA00022452"/>
    </source>
</evidence>
<dbReference type="EMBL" id="JAHESF010000019">
    <property type="protein sequence ID" value="MBT1698949.1"/>
    <property type="molecule type" value="Genomic_DNA"/>
</dbReference>
<evidence type="ECO:0000256" key="2">
    <source>
        <dbReference type="ARBA" id="ARBA00022448"/>
    </source>
</evidence>
<dbReference type="GO" id="GO:0044718">
    <property type="term" value="P:siderophore transmembrane transport"/>
    <property type="evidence" value="ECO:0007669"/>
    <property type="project" value="TreeGrafter"/>
</dbReference>
<keyword evidence="12" id="KW-1185">Reference proteome</keyword>
<evidence type="ECO:0000259" key="10">
    <source>
        <dbReference type="Pfam" id="PF07715"/>
    </source>
</evidence>
<protein>
    <submittedName>
        <fullName evidence="11">SusC/RagA family TonB-linked outer membrane protein</fullName>
    </submittedName>
</protein>
<evidence type="ECO:0000256" key="6">
    <source>
        <dbReference type="ARBA" id="ARBA00023136"/>
    </source>
</evidence>
<keyword evidence="7 8" id="KW-0998">Cell outer membrane</keyword>
<evidence type="ECO:0000256" key="5">
    <source>
        <dbReference type="ARBA" id="ARBA00022729"/>
    </source>
</evidence>
<dbReference type="RefSeq" id="WP_254166093.1">
    <property type="nucleotide sequence ID" value="NZ_JAHESF010000019.1"/>
</dbReference>
<dbReference type="InterPro" id="IPR008969">
    <property type="entry name" value="CarboxyPept-like_regulatory"/>
</dbReference>
<organism evidence="11 12">
    <name type="scientific">Chryseosolibacter histidini</name>
    <dbReference type="NCBI Taxonomy" id="2782349"/>
    <lineage>
        <taxon>Bacteria</taxon>
        <taxon>Pseudomonadati</taxon>
        <taxon>Bacteroidota</taxon>
        <taxon>Cytophagia</taxon>
        <taxon>Cytophagales</taxon>
        <taxon>Chryseotaleaceae</taxon>
        <taxon>Chryseosolibacter</taxon>
    </lineage>
</organism>
<keyword evidence="6 8" id="KW-0472">Membrane</keyword>
<accession>A0AAP2GKE2</accession>
<feature type="chain" id="PRO_5043004377" evidence="9">
    <location>
        <begin position="20"/>
        <end position="1052"/>
    </location>
</feature>
<feature type="domain" description="TonB-dependent receptor plug" evidence="10">
    <location>
        <begin position="114"/>
        <end position="236"/>
    </location>
</feature>
<dbReference type="PROSITE" id="PS52016">
    <property type="entry name" value="TONB_DEPENDENT_REC_3"/>
    <property type="match status" value="1"/>
</dbReference>
<dbReference type="InterPro" id="IPR023996">
    <property type="entry name" value="TonB-dep_OMP_SusC/RagA"/>
</dbReference>
<evidence type="ECO:0000256" key="4">
    <source>
        <dbReference type="ARBA" id="ARBA00022692"/>
    </source>
</evidence>
<keyword evidence="5 9" id="KW-0732">Signal</keyword>
<sequence>MKKLLLTCFALAIALYSAAQERTVTGRVTAVEDGSGLPGVNVIVKSTTNGTVTDSDGNYSLSVPSEGILVFSFIGLRSKEVEIGSQSVVNVQMDMDVTQLTEVVVTGVGTPTDKKKVAIAVQSVSAENLSKVPSASLDQALIGKVAGAQIQSISGQPGQQASILLRGINSFNGSNTTQPMILVDGIQVNAGNNNNGSSTNVSSRLADLDLSNVERVEVIQGAAAATIYGAQGANGVIQIFTKKGQRNERTRIDVSTRYSVDNPLKGNLELAKYHAFNTDAEGYILTAPTSSVPATRISHDENGIWTQPEQPVVTGTTLNNKPYMEQIYDHVDQLFKNNVATINNTLGISGGGGKYDYAINISRLDQESVLNGKYNRNNLTLNLGADVFKGFSVRSSTQIIYSENNTGGITGANNVTSGLGTAINSPGWWDMKFIDTKGNYVFNQNPAIENVVNPFYNYQFRSYSANTTRIIQNVSLNYKLPKFVEFDYKYGIDNYRYDFEDFAAYQKNTATPAYSVVNGGGRITYNRDNETLQNSLFTVFVRTDFAKDFNMDLPITTSTHFAYDYRKRMYKNITTQGSDFAPFPPYTMNTTASKSATENNTEFVTFGYLINQKVDYGELFGLSGGVRVDYSSAFGAGSKAFVFPRGDAYFRLGELLKSNSIFEFKLRAAYGEAGVQPQAYDRFVILNSGSIGTGGYLAVPSGARNPNLDVQVSKETEFGTDIGLSLGSGNWLQRITLGATYWKRKAENSIYDIAVAPSTGSSTIRDNAFTLDGKGFEFALDAHMYSSANLTWDFGTRFGKQQTIVEEISNHRDVVIGSSGSGQFVLREGATVGAFFGKRPLRNLQEVGPTGARYIAEADESLYTIVNGMVVNKSTKAVMFTSDQTQIGDPTPKFNMSFINNFTVKNNLTISFQFDWMYGNDIYNLTRQWLYRDRRSADFDKSVTVGEESGAFVAYYNSLYNTNQVNSYFVEKGSFLRLRDLSVGYNLAPLFNNKILRNAQITFSGRNLFTITDYSGMDPEASANLNDPLRRGADLYSFPNFRSYQVGLNLGF</sequence>